<dbReference type="EMBL" id="JARJCW010000060">
    <property type="protein sequence ID" value="KAJ7201111.1"/>
    <property type="molecule type" value="Genomic_DNA"/>
</dbReference>
<dbReference type="Proteomes" id="UP001219525">
    <property type="component" value="Unassembled WGS sequence"/>
</dbReference>
<organism evidence="3 4">
    <name type="scientific">Mycena pura</name>
    <dbReference type="NCBI Taxonomy" id="153505"/>
    <lineage>
        <taxon>Eukaryota</taxon>
        <taxon>Fungi</taxon>
        <taxon>Dikarya</taxon>
        <taxon>Basidiomycota</taxon>
        <taxon>Agaricomycotina</taxon>
        <taxon>Agaricomycetes</taxon>
        <taxon>Agaricomycetidae</taxon>
        <taxon>Agaricales</taxon>
        <taxon>Marasmiineae</taxon>
        <taxon>Mycenaceae</taxon>
        <taxon>Mycena</taxon>
    </lineage>
</organism>
<evidence type="ECO:0000256" key="2">
    <source>
        <dbReference type="SAM" id="SignalP"/>
    </source>
</evidence>
<evidence type="ECO:0000256" key="1">
    <source>
        <dbReference type="SAM" id="MobiDB-lite"/>
    </source>
</evidence>
<feature type="signal peptide" evidence="2">
    <location>
        <begin position="1"/>
        <end position="18"/>
    </location>
</feature>
<protein>
    <recommendedName>
        <fullName evidence="5">Infection structure specific protein</fullName>
    </recommendedName>
</protein>
<keyword evidence="2" id="KW-0732">Signal</keyword>
<reference evidence="3" key="1">
    <citation type="submission" date="2023-03" db="EMBL/GenBank/DDBJ databases">
        <title>Massive genome expansion in bonnet fungi (Mycena s.s.) driven by repeated elements and novel gene families across ecological guilds.</title>
        <authorList>
            <consortium name="Lawrence Berkeley National Laboratory"/>
            <person name="Harder C.B."/>
            <person name="Miyauchi S."/>
            <person name="Viragh M."/>
            <person name="Kuo A."/>
            <person name="Thoen E."/>
            <person name="Andreopoulos B."/>
            <person name="Lu D."/>
            <person name="Skrede I."/>
            <person name="Drula E."/>
            <person name="Henrissat B."/>
            <person name="Morin E."/>
            <person name="Kohler A."/>
            <person name="Barry K."/>
            <person name="LaButti K."/>
            <person name="Morin E."/>
            <person name="Salamov A."/>
            <person name="Lipzen A."/>
            <person name="Mereny Z."/>
            <person name="Hegedus B."/>
            <person name="Baldrian P."/>
            <person name="Stursova M."/>
            <person name="Weitz H."/>
            <person name="Taylor A."/>
            <person name="Grigoriev I.V."/>
            <person name="Nagy L.G."/>
            <person name="Martin F."/>
            <person name="Kauserud H."/>
        </authorList>
    </citation>
    <scope>NUCLEOTIDE SEQUENCE</scope>
    <source>
        <strain evidence="3">9144</strain>
    </source>
</reference>
<feature type="chain" id="PRO_5042162307" description="Infection structure specific protein" evidence="2">
    <location>
        <begin position="19"/>
        <end position="208"/>
    </location>
</feature>
<sequence>MTLLSILATFILCRPALSQRLSAVGLAPRDDLNQTFSLAQPSPTVTDPAVTAAYGTYSQECGPDLNSAVNAALQIYQSDIVMHPGVNISDTSFLAWAETGDPVWSQASAACDSAENNYEVALASATPAPSSAAPAPSSASPGASSVSPGASAIPAPLSAPPTSTGPSPSSVVQPPASPSPSKPGSAALHAPSWALALAALSVVALCMS</sequence>
<proteinExistence type="predicted"/>
<feature type="region of interest" description="Disordered" evidence="1">
    <location>
        <begin position="127"/>
        <end position="185"/>
    </location>
</feature>
<gene>
    <name evidence="3" type="ORF">GGX14DRAFT_400289</name>
</gene>
<name>A0AAD6Y4L4_9AGAR</name>
<feature type="compositionally biased region" description="Low complexity" evidence="1">
    <location>
        <begin position="127"/>
        <end position="174"/>
    </location>
</feature>
<accession>A0AAD6Y4L4</accession>
<keyword evidence="4" id="KW-1185">Reference proteome</keyword>
<dbReference type="AlphaFoldDB" id="A0AAD6Y4L4"/>
<evidence type="ECO:0000313" key="3">
    <source>
        <dbReference type="EMBL" id="KAJ7201111.1"/>
    </source>
</evidence>
<comment type="caution">
    <text evidence="3">The sequence shown here is derived from an EMBL/GenBank/DDBJ whole genome shotgun (WGS) entry which is preliminary data.</text>
</comment>
<evidence type="ECO:0000313" key="4">
    <source>
        <dbReference type="Proteomes" id="UP001219525"/>
    </source>
</evidence>
<evidence type="ECO:0008006" key="5">
    <source>
        <dbReference type="Google" id="ProtNLM"/>
    </source>
</evidence>